<accession>A0A1V6TN01</accession>
<dbReference type="Proteomes" id="UP000191285">
    <property type="component" value="Unassembled WGS sequence"/>
</dbReference>
<evidence type="ECO:0000313" key="3">
    <source>
        <dbReference type="EMBL" id="OQE27364.1"/>
    </source>
</evidence>
<comment type="caution">
    <text evidence="3">The sequence shown here is derived from an EMBL/GenBank/DDBJ whole genome shotgun (WGS) entry which is preliminary data.</text>
</comment>
<dbReference type="AlphaFoldDB" id="A0A1V6TN01"/>
<feature type="transmembrane region" description="Helical" evidence="1">
    <location>
        <begin position="20"/>
        <end position="41"/>
    </location>
</feature>
<keyword evidence="1" id="KW-0812">Transmembrane</keyword>
<name>A0A1V6TN01_9EURO</name>
<protein>
    <recommendedName>
        <fullName evidence="2">Glycosyl transferase CAP10 domain-containing protein</fullName>
    </recommendedName>
</protein>
<sequence length="551" mass="63413">MPVNTFHTVHLHLVSKIRRAILFSIPAVFSIVLLLICLFQISPFTTIVNPANSELNLYRSSKPNHNEFSPDAIRWRIHTALEQANVAFTSQSTSPQGAIAEYKRRYRRDPPSGFSDWVQFALDHDSKVIDDFDEIHRDLEPFRTPEAQRLFHQLNNRKENWEHTRRVIIENGVMNASSSDGFWNRLVTPFLHALPNNSVFYINTLDEPRVLSKPGPLPNHIKFAESAGQSIEDLVKVSCSQIPRELTHHLDPEKDVCKFSTPSKLHSMIASPSSFSYTHSLIPILSYARMSAFRDILIPCPDYVRLPFVDSDNLIPFLEKKAGVYWRGRSTGGRVQRLHWKDGHRQRFVSFTQSLQNAAKSLETSQYFGAKIGNLDQKKISLFKDVFDVQMADYIQCEDKSACDDMQRVLGHEYGEPGESSLNYRYLFDLDGNSMTSRFYRLLSQQAVVLKQTLFQEWHDDRLIPWAHYIPVTMSMDELPELLNFLINDPEGEQLSLKIAQTASTWSRQALREIDMSIYLYRLLLELAEIFGPVDPSQPGYRAIMESDTKL</sequence>
<keyword evidence="4" id="KW-1185">Reference proteome</keyword>
<dbReference type="PANTHER" id="PTHR12203">
    <property type="entry name" value="KDEL LYS-ASP-GLU-LEU CONTAINING - RELATED"/>
    <property type="match status" value="1"/>
</dbReference>
<evidence type="ECO:0000256" key="1">
    <source>
        <dbReference type="SAM" id="Phobius"/>
    </source>
</evidence>
<dbReference type="PANTHER" id="PTHR12203:SF118">
    <property type="entry name" value="BETA-1,2-XYLOSYLTRANSFERASE 1"/>
    <property type="match status" value="1"/>
</dbReference>
<keyword evidence="1" id="KW-0472">Membrane</keyword>
<dbReference type="EMBL" id="MLKD01000004">
    <property type="protein sequence ID" value="OQE27364.1"/>
    <property type="molecule type" value="Genomic_DNA"/>
</dbReference>
<evidence type="ECO:0000313" key="4">
    <source>
        <dbReference type="Proteomes" id="UP000191285"/>
    </source>
</evidence>
<gene>
    <name evidence="3" type="ORF">PENSTE_c004G02717</name>
</gene>
<dbReference type="InterPro" id="IPR051091">
    <property type="entry name" value="O-Glucosyltr/Glycosyltrsf_90"/>
</dbReference>
<dbReference type="Pfam" id="PF05686">
    <property type="entry name" value="Glyco_transf_90"/>
    <property type="match status" value="1"/>
</dbReference>
<evidence type="ECO:0000259" key="2">
    <source>
        <dbReference type="SMART" id="SM00672"/>
    </source>
</evidence>
<proteinExistence type="predicted"/>
<organism evidence="3 4">
    <name type="scientific">Penicillium steckii</name>
    <dbReference type="NCBI Taxonomy" id="303698"/>
    <lineage>
        <taxon>Eukaryota</taxon>
        <taxon>Fungi</taxon>
        <taxon>Dikarya</taxon>
        <taxon>Ascomycota</taxon>
        <taxon>Pezizomycotina</taxon>
        <taxon>Eurotiomycetes</taxon>
        <taxon>Eurotiomycetidae</taxon>
        <taxon>Eurotiales</taxon>
        <taxon>Aspergillaceae</taxon>
        <taxon>Penicillium</taxon>
    </lineage>
</organism>
<dbReference type="SMART" id="SM00672">
    <property type="entry name" value="CAP10"/>
    <property type="match status" value="1"/>
</dbReference>
<dbReference type="OrthoDB" id="202415at2759"/>
<reference evidence="4" key="1">
    <citation type="journal article" date="2017" name="Nat. Microbiol.">
        <title>Global analysis of biosynthetic gene clusters reveals vast potential of secondary metabolite production in Penicillium species.</title>
        <authorList>
            <person name="Nielsen J.C."/>
            <person name="Grijseels S."/>
            <person name="Prigent S."/>
            <person name="Ji B."/>
            <person name="Dainat J."/>
            <person name="Nielsen K.F."/>
            <person name="Frisvad J.C."/>
            <person name="Workman M."/>
            <person name="Nielsen J."/>
        </authorList>
    </citation>
    <scope>NUCLEOTIDE SEQUENCE [LARGE SCALE GENOMIC DNA]</scope>
    <source>
        <strain evidence="4">IBT 24891</strain>
    </source>
</reference>
<feature type="domain" description="Glycosyl transferase CAP10" evidence="2">
    <location>
        <begin position="241"/>
        <end position="529"/>
    </location>
</feature>
<dbReference type="InterPro" id="IPR006598">
    <property type="entry name" value="CAP10"/>
</dbReference>
<keyword evidence="1" id="KW-1133">Transmembrane helix</keyword>